<dbReference type="AlphaFoldDB" id="W6U0U4"/>
<accession>W6U0U4</accession>
<proteinExistence type="predicted"/>
<dbReference type="RefSeq" id="XP_024345931.1">
    <property type="nucleotide sequence ID" value="XM_024499646.1"/>
</dbReference>
<name>W6U0U4_ECHGR</name>
<reference evidence="1 2" key="1">
    <citation type="journal article" date="2013" name="Nat. Genet.">
        <title>The genome of the hydatid tapeworm Echinococcus granulosus.</title>
        <authorList>
            <person name="Zheng H."/>
            <person name="Zhang W."/>
            <person name="Zhang L."/>
            <person name="Zhang Z."/>
            <person name="Li J."/>
            <person name="Lu G."/>
            <person name="Zhu Y."/>
            <person name="Wang Y."/>
            <person name="Huang Y."/>
            <person name="Liu J."/>
            <person name="Kang H."/>
            <person name="Chen J."/>
            <person name="Wang L."/>
            <person name="Chen A."/>
            <person name="Yu S."/>
            <person name="Gao Z."/>
            <person name="Jin L."/>
            <person name="Gu W."/>
            <person name="Wang Z."/>
            <person name="Zhao L."/>
            <person name="Shi B."/>
            <person name="Wen H."/>
            <person name="Lin R."/>
            <person name="Jones M.K."/>
            <person name="Brejova B."/>
            <person name="Vinar T."/>
            <person name="Zhao G."/>
            <person name="McManus D.P."/>
            <person name="Chen Z."/>
            <person name="Zhou Y."/>
            <person name="Wang S."/>
        </authorList>
    </citation>
    <scope>NUCLEOTIDE SEQUENCE [LARGE SCALE GENOMIC DNA]</scope>
</reference>
<evidence type="ECO:0000313" key="2">
    <source>
        <dbReference type="Proteomes" id="UP000019149"/>
    </source>
</evidence>
<dbReference type="GeneID" id="36346112"/>
<keyword evidence="2" id="KW-1185">Reference proteome</keyword>
<dbReference type="EMBL" id="APAU02000216">
    <property type="protein sequence ID" value="EUB54735.1"/>
    <property type="molecule type" value="Genomic_DNA"/>
</dbReference>
<organism evidence="1 2">
    <name type="scientific">Echinococcus granulosus</name>
    <name type="common">Hydatid tapeworm</name>
    <dbReference type="NCBI Taxonomy" id="6210"/>
    <lineage>
        <taxon>Eukaryota</taxon>
        <taxon>Metazoa</taxon>
        <taxon>Spiralia</taxon>
        <taxon>Lophotrochozoa</taxon>
        <taxon>Platyhelminthes</taxon>
        <taxon>Cestoda</taxon>
        <taxon>Eucestoda</taxon>
        <taxon>Cyclophyllidea</taxon>
        <taxon>Taeniidae</taxon>
        <taxon>Echinococcus</taxon>
        <taxon>Echinococcus granulosus group</taxon>
    </lineage>
</organism>
<dbReference type="KEGG" id="egl:EGR_10397"/>
<protein>
    <submittedName>
        <fullName evidence="1">Uncharacterized protein</fullName>
    </submittedName>
</protein>
<dbReference type="CTD" id="36346112"/>
<evidence type="ECO:0000313" key="1">
    <source>
        <dbReference type="EMBL" id="EUB54735.1"/>
    </source>
</evidence>
<gene>
    <name evidence="1" type="ORF">EGR_10397</name>
</gene>
<sequence>MHFEELNDTLVILFLKKRFYHSNEFGQIKCCKQLFGYLTLCDFNQQEQHNSFVVTHQQSHCFMCNLSMKSSSLRSINKMTNK</sequence>
<comment type="caution">
    <text evidence="1">The sequence shown here is derived from an EMBL/GenBank/DDBJ whole genome shotgun (WGS) entry which is preliminary data.</text>
</comment>
<dbReference type="Proteomes" id="UP000019149">
    <property type="component" value="Unassembled WGS sequence"/>
</dbReference>